<dbReference type="InterPro" id="IPR012340">
    <property type="entry name" value="NA-bd_OB-fold"/>
</dbReference>
<feature type="transmembrane region" description="Helical" evidence="1">
    <location>
        <begin position="14"/>
        <end position="36"/>
    </location>
</feature>
<name>A0ABV4TR80_9FLAO</name>
<keyword evidence="3" id="KW-1185">Reference proteome</keyword>
<comment type="caution">
    <text evidence="2">The sequence shown here is derived from an EMBL/GenBank/DDBJ whole genome shotgun (WGS) entry which is preliminary data.</text>
</comment>
<dbReference type="GO" id="GO:0008233">
    <property type="term" value="F:peptidase activity"/>
    <property type="evidence" value="ECO:0007669"/>
    <property type="project" value="UniProtKB-KW"/>
</dbReference>
<evidence type="ECO:0000313" key="2">
    <source>
        <dbReference type="EMBL" id="MFA9195847.1"/>
    </source>
</evidence>
<evidence type="ECO:0000256" key="1">
    <source>
        <dbReference type="SAM" id="Phobius"/>
    </source>
</evidence>
<keyword evidence="1" id="KW-0812">Transmembrane</keyword>
<keyword evidence="1" id="KW-0472">Membrane</keyword>
<dbReference type="GO" id="GO:0006508">
    <property type="term" value="P:proteolysis"/>
    <property type="evidence" value="ECO:0007669"/>
    <property type="project" value="UniProtKB-KW"/>
</dbReference>
<dbReference type="EMBL" id="JBCFQK010000035">
    <property type="protein sequence ID" value="MFA9195847.1"/>
    <property type="molecule type" value="Genomic_DNA"/>
</dbReference>
<protein>
    <submittedName>
        <fullName evidence="2">Serine protease</fullName>
    </submittedName>
</protein>
<dbReference type="Gene3D" id="2.40.50.140">
    <property type="entry name" value="Nucleic acid-binding proteins"/>
    <property type="match status" value="1"/>
</dbReference>
<gene>
    <name evidence="2" type="ORF">AAGV33_15655</name>
</gene>
<evidence type="ECO:0000313" key="3">
    <source>
        <dbReference type="Proteomes" id="UP001574170"/>
    </source>
</evidence>
<feature type="transmembrane region" description="Helical" evidence="1">
    <location>
        <begin position="86"/>
        <end position="108"/>
    </location>
</feature>
<sequence>MEIIENLDPLLKTFWYVAIPTTLIFTVQAIMTFLGVDSTDGLQADFDSNLEGGDTTFQLFSLRNLINFLLGFSWTGISFYNTISNPILLIVISVIVGCLFVFLFFIIIRQVQKLEEDNTFKLQNTLNKSAEVYLTIPQSKAGKGKIMISINGAFHELEAMTEHHEKIISGSLVKIIKIENNNIIIVQPI</sequence>
<keyword evidence="1" id="KW-1133">Transmembrane helix</keyword>
<accession>A0ABV4TR80</accession>
<keyword evidence="2" id="KW-0378">Hydrolase</keyword>
<dbReference type="Proteomes" id="UP001574170">
    <property type="component" value="Unassembled WGS sequence"/>
</dbReference>
<proteinExistence type="predicted"/>
<organism evidence="2 3">
    <name type="scientific">Flavobacterium magnesitis</name>
    <dbReference type="NCBI Taxonomy" id="3138077"/>
    <lineage>
        <taxon>Bacteria</taxon>
        <taxon>Pseudomonadati</taxon>
        <taxon>Bacteroidota</taxon>
        <taxon>Flavobacteriia</taxon>
        <taxon>Flavobacteriales</taxon>
        <taxon>Flavobacteriaceae</taxon>
        <taxon>Flavobacterium</taxon>
    </lineage>
</organism>
<reference evidence="2 3" key="1">
    <citation type="submission" date="2024-04" db="EMBL/GenBank/DDBJ databases">
        <title>New Clade of Flavobacterium.</title>
        <authorList>
            <person name="Matos L."/>
            <person name="Proenca D.N."/>
            <person name="Fransisco R.M."/>
            <person name="Chung A.P."/>
            <person name="Maccario L."/>
            <person name="Sorensen S.J."/>
            <person name="Morais P.V."/>
        </authorList>
    </citation>
    <scope>NUCLEOTIDE SEQUENCE [LARGE SCALE GENOMIC DNA]</scope>
    <source>
        <strain evidence="2 3">FBOR7N2.3</strain>
    </source>
</reference>
<dbReference type="RefSeq" id="WP_373393272.1">
    <property type="nucleotide sequence ID" value="NZ_JBCFQJ010000033.1"/>
</dbReference>
<keyword evidence="2" id="KW-0645">Protease</keyword>